<keyword evidence="12" id="KW-1185">Reference proteome</keyword>
<sequence>MHAMGDDPSAIEQRPLPQPGGVTGVVLAGGRGSRMGGVDKGLQPFQGAPLALHALLRLQRQRGGWIGDCMINANRHLGAYEGFGVPVWPDELPDYAGPLAGMLTALTHCETPHLLTVPCDSPRLPLDLADRLCRAVIEHGADLAMAAAPEPDGQVRPQPVFCLLGTHLLESLTRFLHDGGRKIDAWTARHRCVIVPFDRPDDDPLAFANVNTLEELRALQDAPAASR</sequence>
<dbReference type="SUPFAM" id="SSF53448">
    <property type="entry name" value="Nucleotide-diphospho-sugar transferases"/>
    <property type="match status" value="1"/>
</dbReference>
<dbReference type="NCBIfam" id="TIGR02665">
    <property type="entry name" value="molyb_mobA"/>
    <property type="match status" value="1"/>
</dbReference>
<organism evidence="11 12">
    <name type="scientific">Tepidimonas taiwanensis</name>
    <dbReference type="NCBI Taxonomy" id="307486"/>
    <lineage>
        <taxon>Bacteria</taxon>
        <taxon>Pseudomonadati</taxon>
        <taxon>Pseudomonadota</taxon>
        <taxon>Betaproteobacteria</taxon>
        <taxon>Burkholderiales</taxon>
        <taxon>Tepidimonas</taxon>
    </lineage>
</organism>
<comment type="function">
    <text evidence="8">Transfers a GMP moiety from GTP to Mo-molybdopterin (Mo-MPT) cofactor (Moco or molybdenum cofactor) to form Mo-molybdopterin guanine dinucleotide (Mo-MGD) cofactor.</text>
</comment>
<keyword evidence="4 8" id="KW-0547">Nucleotide-binding</keyword>
<evidence type="ECO:0000256" key="7">
    <source>
        <dbReference type="ARBA" id="ARBA00023150"/>
    </source>
</evidence>
<comment type="catalytic activity">
    <reaction evidence="8">
        <text>Mo-molybdopterin + GTP + H(+) = Mo-molybdopterin guanine dinucleotide + diphosphate</text>
        <dbReference type="Rhea" id="RHEA:34243"/>
        <dbReference type="ChEBI" id="CHEBI:15378"/>
        <dbReference type="ChEBI" id="CHEBI:33019"/>
        <dbReference type="ChEBI" id="CHEBI:37565"/>
        <dbReference type="ChEBI" id="CHEBI:71302"/>
        <dbReference type="ChEBI" id="CHEBI:71310"/>
        <dbReference type="EC" id="2.7.7.77"/>
    </reaction>
</comment>
<keyword evidence="7 8" id="KW-0501">Molybdenum cofactor biosynthesis</keyword>
<protein>
    <recommendedName>
        <fullName evidence="8">Molybdenum cofactor guanylyltransferase</fullName>
        <shortName evidence="8">MoCo guanylyltransferase</shortName>
        <ecNumber evidence="8">2.7.7.77</ecNumber>
    </recommendedName>
    <alternativeName>
        <fullName evidence="8">GTP:molybdopterin guanylyltransferase</fullName>
    </alternativeName>
    <alternativeName>
        <fullName evidence="8">Mo-MPT guanylyltransferase</fullName>
    </alternativeName>
    <alternativeName>
        <fullName evidence="8">Molybdopterin guanylyltransferase</fullName>
    </alternativeName>
    <alternativeName>
        <fullName evidence="8">Molybdopterin-guanine dinucleotide synthase</fullName>
        <shortName evidence="8">MGD synthase</shortName>
    </alternativeName>
</protein>
<evidence type="ECO:0000256" key="4">
    <source>
        <dbReference type="ARBA" id="ARBA00022741"/>
    </source>
</evidence>
<dbReference type="GO" id="GO:0005525">
    <property type="term" value="F:GTP binding"/>
    <property type="evidence" value="ECO:0007669"/>
    <property type="project" value="UniProtKB-UniRule"/>
</dbReference>
<feature type="binding site" evidence="8">
    <location>
        <position position="120"/>
    </location>
    <ligand>
        <name>Mg(2+)</name>
        <dbReference type="ChEBI" id="CHEBI:18420"/>
    </ligand>
</feature>
<feature type="binding site" evidence="8">
    <location>
        <position position="90"/>
    </location>
    <ligand>
        <name>GTP</name>
        <dbReference type="ChEBI" id="CHEBI:37565"/>
    </ligand>
</feature>
<comment type="subunit">
    <text evidence="8">Monomer.</text>
</comment>
<feature type="domain" description="MobA-like NTP transferase" evidence="10">
    <location>
        <begin position="24"/>
        <end position="183"/>
    </location>
</feature>
<evidence type="ECO:0000256" key="9">
    <source>
        <dbReference type="SAM" id="MobiDB-lite"/>
    </source>
</evidence>
<dbReference type="STRING" id="307486.GCA_000807215_02106"/>
<keyword evidence="5 8" id="KW-0460">Magnesium</keyword>
<dbReference type="EMBL" id="VJOM01000012">
    <property type="protein sequence ID" value="TSE31912.1"/>
    <property type="molecule type" value="Genomic_DNA"/>
</dbReference>
<comment type="domain">
    <text evidence="8">The N-terminal domain determines nucleotide recognition and specific binding, while the C-terminal domain determines the specific binding to the target protein.</text>
</comment>
<comment type="caution">
    <text evidence="11">The sequence shown here is derived from an EMBL/GenBank/DDBJ whole genome shotgun (WGS) entry which is preliminary data.</text>
</comment>
<accession>A0A554X7V1</accession>
<dbReference type="Pfam" id="PF12804">
    <property type="entry name" value="NTP_transf_3"/>
    <property type="match status" value="1"/>
</dbReference>
<dbReference type="PANTHER" id="PTHR19136:SF81">
    <property type="entry name" value="MOLYBDENUM COFACTOR GUANYLYLTRANSFERASE"/>
    <property type="match status" value="1"/>
</dbReference>
<evidence type="ECO:0000259" key="10">
    <source>
        <dbReference type="Pfam" id="PF12804"/>
    </source>
</evidence>
<feature type="binding site" evidence="8">
    <location>
        <position position="40"/>
    </location>
    <ligand>
        <name>GTP</name>
        <dbReference type="ChEBI" id="CHEBI:37565"/>
    </ligand>
</feature>
<evidence type="ECO:0000256" key="8">
    <source>
        <dbReference type="HAMAP-Rule" id="MF_00316"/>
    </source>
</evidence>
<feature type="region of interest" description="Disordered" evidence="9">
    <location>
        <begin position="1"/>
        <end position="22"/>
    </location>
</feature>
<dbReference type="GO" id="GO:0061603">
    <property type="term" value="F:molybdenum cofactor guanylyltransferase activity"/>
    <property type="evidence" value="ECO:0007669"/>
    <property type="project" value="UniProtKB-EC"/>
</dbReference>
<evidence type="ECO:0000313" key="12">
    <source>
        <dbReference type="Proteomes" id="UP000317763"/>
    </source>
</evidence>
<dbReference type="InterPro" id="IPR025877">
    <property type="entry name" value="MobA-like_NTP_Trfase"/>
</dbReference>
<dbReference type="PANTHER" id="PTHR19136">
    <property type="entry name" value="MOLYBDENUM COFACTOR GUANYLYLTRANSFERASE"/>
    <property type="match status" value="1"/>
</dbReference>
<dbReference type="EC" id="2.7.7.77" evidence="8"/>
<dbReference type="GO" id="GO:0005737">
    <property type="term" value="C:cytoplasm"/>
    <property type="evidence" value="ECO:0007669"/>
    <property type="project" value="UniProtKB-SubCell"/>
</dbReference>
<dbReference type="CDD" id="cd02503">
    <property type="entry name" value="MobA"/>
    <property type="match status" value="1"/>
</dbReference>
<evidence type="ECO:0000256" key="3">
    <source>
        <dbReference type="ARBA" id="ARBA00022723"/>
    </source>
</evidence>
<dbReference type="InterPro" id="IPR013482">
    <property type="entry name" value="Molybde_CF_guanTrfase"/>
</dbReference>
<dbReference type="GO" id="GO:0046872">
    <property type="term" value="F:metal ion binding"/>
    <property type="evidence" value="ECO:0007669"/>
    <property type="project" value="UniProtKB-KW"/>
</dbReference>
<evidence type="ECO:0000256" key="2">
    <source>
        <dbReference type="ARBA" id="ARBA00022679"/>
    </source>
</evidence>
<feature type="binding site" evidence="8">
    <location>
        <begin position="27"/>
        <end position="29"/>
    </location>
    <ligand>
        <name>GTP</name>
        <dbReference type="ChEBI" id="CHEBI:37565"/>
    </ligand>
</feature>
<reference evidence="11 12" key="1">
    <citation type="submission" date="2019-07" db="EMBL/GenBank/DDBJ databases">
        <title>Tepidimonas taiwanensis I1-1 draft genome.</title>
        <authorList>
            <person name="Da Costa M.S."/>
            <person name="Froufe H.J.C."/>
            <person name="Egas C."/>
            <person name="Albuquerque L."/>
        </authorList>
    </citation>
    <scope>NUCLEOTIDE SEQUENCE [LARGE SCALE GENOMIC DNA]</scope>
    <source>
        <strain evidence="11 12">I1-1</strain>
    </source>
</reference>
<comment type="cofactor">
    <cofactor evidence="8">
        <name>Mg(2+)</name>
        <dbReference type="ChEBI" id="CHEBI:18420"/>
    </cofactor>
</comment>
<feature type="binding site" evidence="8">
    <location>
        <position position="72"/>
    </location>
    <ligand>
        <name>GTP</name>
        <dbReference type="ChEBI" id="CHEBI:37565"/>
    </ligand>
</feature>
<keyword evidence="3 8" id="KW-0479">Metal-binding</keyword>
<keyword evidence="6 8" id="KW-0342">GTP-binding</keyword>
<name>A0A554X7V1_9BURK</name>
<gene>
    <name evidence="8 11" type="primary">mobA</name>
    <name evidence="11" type="ORF">Ttaiw_01329</name>
</gene>
<dbReference type="GO" id="GO:1902758">
    <property type="term" value="P:bis(molybdopterin guanine dinucleotide)molybdenum biosynthetic process"/>
    <property type="evidence" value="ECO:0007669"/>
    <property type="project" value="TreeGrafter"/>
</dbReference>
<proteinExistence type="inferred from homology"/>
<feature type="binding site" evidence="8">
    <location>
        <position position="120"/>
    </location>
    <ligand>
        <name>GTP</name>
        <dbReference type="ChEBI" id="CHEBI:37565"/>
    </ligand>
</feature>
<comment type="subcellular location">
    <subcellularLocation>
        <location evidence="8">Cytoplasm</location>
    </subcellularLocation>
</comment>
<dbReference type="AlphaFoldDB" id="A0A554X7V1"/>
<dbReference type="Gene3D" id="3.90.550.10">
    <property type="entry name" value="Spore Coat Polysaccharide Biosynthesis Protein SpsA, Chain A"/>
    <property type="match status" value="1"/>
</dbReference>
<comment type="similarity">
    <text evidence="8">Belongs to the MobA family.</text>
</comment>
<dbReference type="Proteomes" id="UP000317763">
    <property type="component" value="Unassembled WGS sequence"/>
</dbReference>
<evidence type="ECO:0000256" key="6">
    <source>
        <dbReference type="ARBA" id="ARBA00023134"/>
    </source>
</evidence>
<keyword evidence="2 8" id="KW-0808">Transferase</keyword>
<dbReference type="InterPro" id="IPR029044">
    <property type="entry name" value="Nucleotide-diphossugar_trans"/>
</dbReference>
<keyword evidence="1 8" id="KW-0963">Cytoplasm</keyword>
<dbReference type="HAMAP" id="MF_00316">
    <property type="entry name" value="MobA"/>
    <property type="match status" value="1"/>
</dbReference>
<evidence type="ECO:0000256" key="5">
    <source>
        <dbReference type="ARBA" id="ARBA00022842"/>
    </source>
</evidence>
<evidence type="ECO:0000256" key="1">
    <source>
        <dbReference type="ARBA" id="ARBA00022490"/>
    </source>
</evidence>
<keyword evidence="11" id="KW-0548">Nucleotidyltransferase</keyword>
<evidence type="ECO:0000313" key="11">
    <source>
        <dbReference type="EMBL" id="TSE31912.1"/>
    </source>
</evidence>